<dbReference type="RefSeq" id="XP_065965245.1">
    <property type="nucleotide sequence ID" value="XM_066103043.1"/>
</dbReference>
<sequence length="127" mass="13908">MPHILQAVPQTAVRPTIAIAVDYVLGLSVNGTSESDWVLRVRGCCNLPMKQTCSGYRYDENHVAAAVPPACGTDHARTREACTCTCEMDHRLVIYMYPLPAWEPSQLVHRRGAVFAAIANPLTTLGQ</sequence>
<accession>A0A834SB98</accession>
<protein>
    <submittedName>
        <fullName evidence="1">Uncharacterized protein</fullName>
    </submittedName>
</protein>
<proteinExistence type="predicted"/>
<name>A0A834SB98_9PLEO</name>
<dbReference type="EMBL" id="NQIK02000001">
    <property type="protein sequence ID" value="KAF7576977.1"/>
    <property type="molecule type" value="Genomic_DNA"/>
</dbReference>
<organism evidence="1 2">
    <name type="scientific">Pyrenophora tritici-repentis</name>
    <dbReference type="NCBI Taxonomy" id="45151"/>
    <lineage>
        <taxon>Eukaryota</taxon>
        <taxon>Fungi</taxon>
        <taxon>Dikarya</taxon>
        <taxon>Ascomycota</taxon>
        <taxon>Pezizomycotina</taxon>
        <taxon>Dothideomycetes</taxon>
        <taxon>Pleosporomycetidae</taxon>
        <taxon>Pleosporales</taxon>
        <taxon>Pleosporineae</taxon>
        <taxon>Pleosporaceae</taxon>
        <taxon>Pyrenophora</taxon>
    </lineage>
</organism>
<dbReference type="Proteomes" id="UP000245464">
    <property type="component" value="Chromosome 1"/>
</dbReference>
<reference evidence="1 2" key="1">
    <citation type="journal article" date="2018" name="BMC Genomics">
        <title>Comparative genomics of the wheat fungal pathogen Pyrenophora tritici-repentis reveals chromosomal variations and genome plasticity.</title>
        <authorList>
            <person name="Moolhuijzen P."/>
            <person name="See P.T."/>
            <person name="Hane J.K."/>
            <person name="Shi G."/>
            <person name="Liu Z."/>
            <person name="Oliver R.P."/>
            <person name="Moffat C.S."/>
        </authorList>
    </citation>
    <scope>NUCLEOTIDE SEQUENCE [LARGE SCALE GENOMIC DNA]</scope>
    <source>
        <strain evidence="1">M4</strain>
    </source>
</reference>
<evidence type="ECO:0000313" key="1">
    <source>
        <dbReference type="EMBL" id="KAF7576977.1"/>
    </source>
</evidence>
<dbReference type="KEGG" id="ptrr:90954009"/>
<dbReference type="AlphaFoldDB" id="A0A834SB98"/>
<dbReference type="GeneID" id="90954009"/>
<comment type="caution">
    <text evidence="1">The sequence shown here is derived from an EMBL/GenBank/DDBJ whole genome shotgun (WGS) entry which is preliminary data.</text>
</comment>
<evidence type="ECO:0000313" key="2">
    <source>
        <dbReference type="Proteomes" id="UP000245464"/>
    </source>
</evidence>
<gene>
    <name evidence="1" type="ORF">PtrM4_012170</name>
</gene>